<dbReference type="GO" id="GO:0022857">
    <property type="term" value="F:transmembrane transporter activity"/>
    <property type="evidence" value="ECO:0007669"/>
    <property type="project" value="InterPro"/>
</dbReference>
<feature type="transmembrane region" description="Helical" evidence="5">
    <location>
        <begin position="325"/>
        <end position="349"/>
    </location>
</feature>
<evidence type="ECO:0000256" key="5">
    <source>
        <dbReference type="SAM" id="Phobius"/>
    </source>
</evidence>
<evidence type="ECO:0000256" key="1">
    <source>
        <dbReference type="ARBA" id="ARBA00004141"/>
    </source>
</evidence>
<feature type="transmembrane region" description="Helical" evidence="5">
    <location>
        <begin position="218"/>
        <end position="238"/>
    </location>
</feature>
<name>A0A9W9RBR0_9EURO</name>
<dbReference type="RefSeq" id="XP_056574071.1">
    <property type="nucleotide sequence ID" value="XM_056728256.1"/>
</dbReference>
<evidence type="ECO:0000256" key="4">
    <source>
        <dbReference type="ARBA" id="ARBA00023136"/>
    </source>
</evidence>
<evidence type="ECO:0000256" key="2">
    <source>
        <dbReference type="ARBA" id="ARBA00022692"/>
    </source>
</evidence>
<sequence length="555" mass="61002">MGRHSIVEEIYDNESKINFGVPDSVRSVDGVMHNPAMGSSIQLFEREPSLEEQQRRFEVREWLVFICIVILAMMDSFNATILIPALPDLANTFAKPLASTFWVNTVYLLFGASSQLYFTMMSEVFNHGPIWIIAVVLATIGTGICCGSMSLVELIIGRMIQGIGGGGTMSLCFVIMTETAPESIHSRYSCYILLTRMCGGILGPIIGGLFVDNANWRWAFYFNFIFCALGLLAIPFAVDLRALKHIPLRKLRILDWSGATLAFLGLGTILVGLSWGGSLYRWRDWQTIVPLAVGAVILLALLFWESKWALHPQFGRRVFRSRMMTMTHLGCFLHGFVVFAHLQLFPLYFMSTHYMSTTLSGLTLLAMVGIAIAPATVVGIILAKELRCTQWIISGGWILTSLGSGCSILLDSSTPTVAWVFLLFTAGLGHGLLLASYNVRIQNLPKDGDCSLSTLPTTMSYYMRSWGMAVAVPVGGVVLLNFFGNGLASVDLDRGMVNSANGYLILMKDVSMTSKQREAVTIVSVAAFQAVWDLITAVAILGGISSGFLWRKKIM</sequence>
<evidence type="ECO:0000256" key="3">
    <source>
        <dbReference type="ARBA" id="ARBA00022989"/>
    </source>
</evidence>
<feature type="transmembrane region" description="Helical" evidence="5">
    <location>
        <begin position="466"/>
        <end position="484"/>
    </location>
</feature>
<dbReference type="Gene3D" id="1.20.1250.20">
    <property type="entry name" value="MFS general substrate transporter like domains"/>
    <property type="match status" value="1"/>
</dbReference>
<accession>A0A9W9RBR0</accession>
<feature type="transmembrane region" description="Helical" evidence="5">
    <location>
        <begin position="416"/>
        <end position="437"/>
    </location>
</feature>
<dbReference type="InterPro" id="IPR020846">
    <property type="entry name" value="MFS_dom"/>
</dbReference>
<dbReference type="Pfam" id="PF07690">
    <property type="entry name" value="MFS_1"/>
    <property type="match status" value="1"/>
</dbReference>
<feature type="transmembrane region" description="Helical" evidence="5">
    <location>
        <begin position="259"/>
        <end position="279"/>
    </location>
</feature>
<dbReference type="Gene3D" id="1.20.1720.10">
    <property type="entry name" value="Multidrug resistance protein D"/>
    <property type="match status" value="1"/>
</dbReference>
<dbReference type="SUPFAM" id="SSF103473">
    <property type="entry name" value="MFS general substrate transporter"/>
    <property type="match status" value="1"/>
</dbReference>
<dbReference type="EMBL" id="JAPZBT010000006">
    <property type="protein sequence ID" value="KAJ5355924.1"/>
    <property type="molecule type" value="Genomic_DNA"/>
</dbReference>
<feature type="domain" description="Major facilitator superfamily (MFS) profile" evidence="6">
    <location>
        <begin position="64"/>
        <end position="554"/>
    </location>
</feature>
<gene>
    <name evidence="7" type="ORF">N7517_010533</name>
</gene>
<reference evidence="7" key="1">
    <citation type="submission" date="2022-12" db="EMBL/GenBank/DDBJ databases">
        <authorList>
            <person name="Petersen C."/>
        </authorList>
    </citation>
    <scope>NUCLEOTIDE SEQUENCE</scope>
    <source>
        <strain evidence="7">IBT 3081</strain>
    </source>
</reference>
<dbReference type="Proteomes" id="UP001147752">
    <property type="component" value="Unassembled WGS sequence"/>
</dbReference>
<dbReference type="PANTHER" id="PTHR23501">
    <property type="entry name" value="MAJOR FACILITATOR SUPERFAMILY"/>
    <property type="match status" value="1"/>
</dbReference>
<keyword evidence="4 5" id="KW-0472">Membrane</keyword>
<dbReference type="InterPro" id="IPR036259">
    <property type="entry name" value="MFS_trans_sf"/>
</dbReference>
<feature type="transmembrane region" description="Helical" evidence="5">
    <location>
        <begin position="530"/>
        <end position="550"/>
    </location>
</feature>
<organism evidence="7 8">
    <name type="scientific">Penicillium concentricum</name>
    <dbReference type="NCBI Taxonomy" id="293559"/>
    <lineage>
        <taxon>Eukaryota</taxon>
        <taxon>Fungi</taxon>
        <taxon>Dikarya</taxon>
        <taxon>Ascomycota</taxon>
        <taxon>Pezizomycotina</taxon>
        <taxon>Eurotiomycetes</taxon>
        <taxon>Eurotiomycetidae</taxon>
        <taxon>Eurotiales</taxon>
        <taxon>Aspergillaceae</taxon>
        <taxon>Penicillium</taxon>
    </lineage>
</organism>
<feature type="transmembrane region" description="Helical" evidence="5">
    <location>
        <begin position="158"/>
        <end position="176"/>
    </location>
</feature>
<dbReference type="PANTHER" id="PTHR23501:SF149">
    <property type="entry name" value="MULTIDRUG TRANSPORTER, PUTATIVE (AFU_ORTHOLOGUE AFUA_5G10430)-RELATED"/>
    <property type="match status" value="1"/>
</dbReference>
<dbReference type="AlphaFoldDB" id="A0A9W9RBR0"/>
<evidence type="ECO:0000259" key="6">
    <source>
        <dbReference type="PROSITE" id="PS50850"/>
    </source>
</evidence>
<dbReference type="GO" id="GO:0005886">
    <property type="term" value="C:plasma membrane"/>
    <property type="evidence" value="ECO:0007669"/>
    <property type="project" value="TreeGrafter"/>
</dbReference>
<feature type="transmembrane region" description="Helical" evidence="5">
    <location>
        <begin position="390"/>
        <end position="410"/>
    </location>
</feature>
<feature type="transmembrane region" description="Helical" evidence="5">
    <location>
        <begin position="285"/>
        <end position="304"/>
    </location>
</feature>
<keyword evidence="3 5" id="KW-1133">Transmembrane helix</keyword>
<protein>
    <recommendedName>
        <fullName evidence="6">Major facilitator superfamily (MFS) profile domain-containing protein</fullName>
    </recommendedName>
</protein>
<dbReference type="PROSITE" id="PS50850">
    <property type="entry name" value="MFS"/>
    <property type="match status" value="1"/>
</dbReference>
<feature type="transmembrane region" description="Helical" evidence="5">
    <location>
        <begin position="97"/>
        <end position="118"/>
    </location>
</feature>
<reference evidence="7" key="2">
    <citation type="journal article" date="2023" name="IMA Fungus">
        <title>Comparative genomic study of the Penicillium genus elucidates a diverse pangenome and 15 lateral gene transfer events.</title>
        <authorList>
            <person name="Petersen C."/>
            <person name="Sorensen T."/>
            <person name="Nielsen M.R."/>
            <person name="Sondergaard T.E."/>
            <person name="Sorensen J.L."/>
            <person name="Fitzpatrick D.A."/>
            <person name="Frisvad J.C."/>
            <person name="Nielsen K.L."/>
        </authorList>
    </citation>
    <scope>NUCLEOTIDE SEQUENCE</scope>
    <source>
        <strain evidence="7">IBT 3081</strain>
    </source>
</reference>
<dbReference type="OrthoDB" id="2351791at2759"/>
<evidence type="ECO:0000313" key="7">
    <source>
        <dbReference type="EMBL" id="KAJ5355924.1"/>
    </source>
</evidence>
<proteinExistence type="predicted"/>
<dbReference type="InterPro" id="IPR011701">
    <property type="entry name" value="MFS"/>
</dbReference>
<evidence type="ECO:0000313" key="8">
    <source>
        <dbReference type="Proteomes" id="UP001147752"/>
    </source>
</evidence>
<feature type="transmembrane region" description="Helical" evidence="5">
    <location>
        <begin position="188"/>
        <end position="206"/>
    </location>
</feature>
<keyword evidence="8" id="KW-1185">Reference proteome</keyword>
<feature type="transmembrane region" description="Helical" evidence="5">
    <location>
        <begin position="361"/>
        <end position="383"/>
    </location>
</feature>
<dbReference type="GeneID" id="81467439"/>
<comment type="subcellular location">
    <subcellularLocation>
        <location evidence="1">Membrane</location>
        <topology evidence="1">Multi-pass membrane protein</topology>
    </subcellularLocation>
</comment>
<feature type="transmembrane region" description="Helical" evidence="5">
    <location>
        <begin position="62"/>
        <end position="85"/>
    </location>
</feature>
<comment type="caution">
    <text evidence="7">The sequence shown here is derived from an EMBL/GenBank/DDBJ whole genome shotgun (WGS) entry which is preliminary data.</text>
</comment>
<feature type="transmembrane region" description="Helical" evidence="5">
    <location>
        <begin position="130"/>
        <end position="152"/>
    </location>
</feature>
<keyword evidence="2 5" id="KW-0812">Transmembrane</keyword>